<evidence type="ECO:0000313" key="3">
    <source>
        <dbReference type="Proteomes" id="UP001390339"/>
    </source>
</evidence>
<sequence>MIILSGQISDPFNSIFILAETHKARRCTLCAPPARSITVWRRQDLSSPAPPPPPRAAGQAATPTAQRPVQTWWASRYRRFCHFNAHSSQEESKGFTLHPAEFNILEANDFCQQLLDTKAHTYDYIPSLHRLILSMSPPKAVHDEAARLLTDIILEASRVALTSRDPALSCQCPAPISCNPVPSVTDPISLDIIRIIEKDDTWGPVLDFHCEIIRQQNPAAAINFYLLDLHEDLPQEPIELRYGQIVQAVDEAIEYHLRRNKPEDITPLSESQTCA</sequence>
<evidence type="ECO:0000313" key="2">
    <source>
        <dbReference type="EMBL" id="KAK8859458.1"/>
    </source>
</evidence>
<feature type="compositionally biased region" description="Low complexity" evidence="1">
    <location>
        <begin position="56"/>
        <end position="65"/>
    </location>
</feature>
<accession>A0ABR2I8X5</accession>
<feature type="region of interest" description="Disordered" evidence="1">
    <location>
        <begin position="43"/>
        <end position="65"/>
    </location>
</feature>
<dbReference type="Proteomes" id="UP001390339">
    <property type="component" value="Unassembled WGS sequence"/>
</dbReference>
<organism evidence="2 3">
    <name type="scientific">Apiospora arundinis</name>
    <dbReference type="NCBI Taxonomy" id="335852"/>
    <lineage>
        <taxon>Eukaryota</taxon>
        <taxon>Fungi</taxon>
        <taxon>Dikarya</taxon>
        <taxon>Ascomycota</taxon>
        <taxon>Pezizomycotina</taxon>
        <taxon>Sordariomycetes</taxon>
        <taxon>Xylariomycetidae</taxon>
        <taxon>Amphisphaeriales</taxon>
        <taxon>Apiosporaceae</taxon>
        <taxon>Apiospora</taxon>
    </lineage>
</organism>
<comment type="caution">
    <text evidence="2">The sequence shown here is derived from an EMBL/GenBank/DDBJ whole genome shotgun (WGS) entry which is preliminary data.</text>
</comment>
<reference evidence="2 3" key="1">
    <citation type="journal article" date="2024" name="IMA Fungus">
        <title>Apiospora arundinis, a panoply of carbohydrate-active enzymes and secondary metabolites.</title>
        <authorList>
            <person name="Sorensen T."/>
            <person name="Petersen C."/>
            <person name="Muurmann A.T."/>
            <person name="Christiansen J.V."/>
            <person name="Brundto M.L."/>
            <person name="Overgaard C.K."/>
            <person name="Boysen A.T."/>
            <person name="Wollenberg R.D."/>
            <person name="Larsen T.O."/>
            <person name="Sorensen J.L."/>
            <person name="Nielsen K.L."/>
            <person name="Sondergaard T.E."/>
        </authorList>
    </citation>
    <scope>NUCLEOTIDE SEQUENCE [LARGE SCALE GENOMIC DNA]</scope>
    <source>
        <strain evidence="2 3">AAU 773</strain>
    </source>
</reference>
<proteinExistence type="predicted"/>
<protein>
    <submittedName>
        <fullName evidence="2">Uncharacterized protein</fullName>
    </submittedName>
</protein>
<gene>
    <name evidence="2" type="ORF">PGQ11_010192</name>
</gene>
<evidence type="ECO:0000256" key="1">
    <source>
        <dbReference type="SAM" id="MobiDB-lite"/>
    </source>
</evidence>
<name>A0ABR2I8X5_9PEZI</name>
<keyword evidence="3" id="KW-1185">Reference proteome</keyword>
<dbReference type="EMBL" id="JAPCWZ010000006">
    <property type="protein sequence ID" value="KAK8859458.1"/>
    <property type="molecule type" value="Genomic_DNA"/>
</dbReference>